<evidence type="ECO:0000256" key="1">
    <source>
        <dbReference type="SAM" id="SignalP"/>
    </source>
</evidence>
<proteinExistence type="predicted"/>
<sequence length="343" mass="35344">MRKPRVLWGCALAAALLLTSCGKNNAGSSGSGSMSGAASGSSSASQTTAAWKTGLGVITEASEEDRTGSIELVAAAVLLDGDGKISGVKLDELETTFSAGGDGAVNLPKDYRTKRQKGDDYPLAAASSLKKGWAEQADAFADYLVGKTPEEVSMLKLDNDGRATDADLLSGCTIAVDRYRDAISKACSSAKVLGAAKGDRVSLGIEAVNATSDVTATDDKDVNAGIDVSMVAVTLDADGRVTSAVADMAEPALTVMSDGGIKAPDMVETKLEQGDRYGMRGASSIDKEWYEHSEGFCGYLKGKTRAEVADIPSDGSDADLMALCTISIEDLQKAALNAMAAVN</sequence>
<evidence type="ECO:0000313" key="2">
    <source>
        <dbReference type="EMBL" id="PDX82460.1"/>
    </source>
</evidence>
<gene>
    <name evidence="2" type="ORF">CGS58_03030</name>
</gene>
<dbReference type="PROSITE" id="PS51257">
    <property type="entry name" value="PROKAR_LIPOPROTEIN"/>
    <property type="match status" value="1"/>
</dbReference>
<feature type="chain" id="PRO_5039004243" description="Chlorophenol reductase" evidence="1">
    <location>
        <begin position="27"/>
        <end position="343"/>
    </location>
</feature>
<keyword evidence="1" id="KW-0732">Signal</keyword>
<accession>A0A2A7ATN6</accession>
<organism evidence="2 3">
    <name type="scientific">Faecalibacterium prausnitzii</name>
    <dbReference type="NCBI Taxonomy" id="853"/>
    <lineage>
        <taxon>Bacteria</taxon>
        <taxon>Bacillati</taxon>
        <taxon>Bacillota</taxon>
        <taxon>Clostridia</taxon>
        <taxon>Eubacteriales</taxon>
        <taxon>Oscillospiraceae</taxon>
        <taxon>Faecalibacterium</taxon>
    </lineage>
</organism>
<feature type="signal peptide" evidence="1">
    <location>
        <begin position="1"/>
        <end position="26"/>
    </location>
</feature>
<dbReference type="AlphaFoldDB" id="A0A2A7ATN6"/>
<name>A0A2A7ATN6_9FIRM</name>
<comment type="caution">
    <text evidence="2">The sequence shown here is derived from an EMBL/GenBank/DDBJ whole genome shotgun (WGS) entry which is preliminary data.</text>
</comment>
<evidence type="ECO:0000313" key="3">
    <source>
        <dbReference type="Proteomes" id="UP000220005"/>
    </source>
</evidence>
<reference evidence="2 3" key="1">
    <citation type="journal article" date="2017" name="Front. Microbiol.">
        <title>New Insights into the Diversity of the Genus Faecalibacterium.</title>
        <authorList>
            <person name="Benevides L."/>
            <person name="Burman S."/>
            <person name="Martin R."/>
            <person name="Robert V."/>
            <person name="Thomas M."/>
            <person name="Miquel S."/>
            <person name="Chain F."/>
            <person name="Sokol H."/>
            <person name="Bermudez-Humaran L.G."/>
            <person name="Morrison M."/>
            <person name="Langella P."/>
            <person name="Azevedo V.A."/>
            <person name="Chatel J.M."/>
            <person name="Soares S."/>
        </authorList>
    </citation>
    <scope>NUCLEOTIDE SEQUENCE [LARGE SCALE GENOMIC DNA]</scope>
    <source>
        <strain evidence="2 3">CNCM I 4575</strain>
    </source>
</reference>
<dbReference type="Proteomes" id="UP000220005">
    <property type="component" value="Unassembled WGS sequence"/>
</dbReference>
<dbReference type="Gene3D" id="3.90.1010.20">
    <property type="match status" value="2"/>
</dbReference>
<evidence type="ECO:0008006" key="4">
    <source>
        <dbReference type="Google" id="ProtNLM"/>
    </source>
</evidence>
<dbReference type="EMBL" id="NMTY01000004">
    <property type="protein sequence ID" value="PDX82460.1"/>
    <property type="molecule type" value="Genomic_DNA"/>
</dbReference>
<dbReference type="RefSeq" id="WP_097838894.1">
    <property type="nucleotide sequence ID" value="NZ_NMTY01000004.1"/>
</dbReference>
<protein>
    <recommendedName>
        <fullName evidence="4">Chlorophenol reductase</fullName>
    </recommendedName>
</protein>